<keyword evidence="4" id="KW-1185">Reference proteome</keyword>
<dbReference type="InterPro" id="IPR001451">
    <property type="entry name" value="Hexapep"/>
</dbReference>
<dbReference type="AlphaFoldDB" id="A0A178MAJ0"/>
<evidence type="ECO:0000313" key="3">
    <source>
        <dbReference type="EMBL" id="OAN45769.1"/>
    </source>
</evidence>
<dbReference type="PROSITE" id="PS00101">
    <property type="entry name" value="HEXAPEP_TRANSFERASES"/>
    <property type="match status" value="1"/>
</dbReference>
<dbReference type="Pfam" id="PF00132">
    <property type="entry name" value="Hexapep"/>
    <property type="match status" value="1"/>
</dbReference>
<name>A0A178MAJ0_9CHLR</name>
<reference evidence="3 4" key="1">
    <citation type="submission" date="2016-04" db="EMBL/GenBank/DDBJ databases">
        <title>Chloroflexus islandicus sp. nov., a thermophilic filamentous anoxygenic phototrophic bacterium from geyser Strokkur (Iceland).</title>
        <authorList>
            <person name="Gaisin V.A."/>
            <person name="Kalashnikov A.M."/>
            <person name="Sukhacheva M.V."/>
            <person name="Grouzdev D.S."/>
            <person name="Ivanov T.M."/>
            <person name="Kuznetsov B."/>
            <person name="Gorlenko V.M."/>
        </authorList>
    </citation>
    <scope>NUCLEOTIDE SEQUENCE [LARGE SCALE GENOMIC DNA]</scope>
    <source>
        <strain evidence="4">isl-2</strain>
    </source>
</reference>
<dbReference type="Gene3D" id="2.160.10.10">
    <property type="entry name" value="Hexapeptide repeat proteins"/>
    <property type="match status" value="2"/>
</dbReference>
<evidence type="ECO:0000256" key="1">
    <source>
        <dbReference type="ARBA" id="ARBA00022679"/>
    </source>
</evidence>
<dbReference type="RefSeq" id="WP_066787294.1">
    <property type="nucleotide sequence ID" value="NZ_LWQS01000052.1"/>
</dbReference>
<proteinExistence type="predicted"/>
<dbReference type="GO" id="GO:0016740">
    <property type="term" value="F:transferase activity"/>
    <property type="evidence" value="ECO:0007669"/>
    <property type="project" value="UniProtKB-KW"/>
</dbReference>
<dbReference type="Proteomes" id="UP000078287">
    <property type="component" value="Unassembled WGS sequence"/>
</dbReference>
<dbReference type="Pfam" id="PF14602">
    <property type="entry name" value="Hexapep_2"/>
    <property type="match status" value="1"/>
</dbReference>
<gene>
    <name evidence="3" type="ORF">A6A03_14165</name>
</gene>
<evidence type="ECO:0000256" key="2">
    <source>
        <dbReference type="ARBA" id="ARBA00022737"/>
    </source>
</evidence>
<dbReference type="PANTHER" id="PTHR23416">
    <property type="entry name" value="SIALIC ACID SYNTHASE-RELATED"/>
    <property type="match status" value="1"/>
</dbReference>
<comment type="caution">
    <text evidence="3">The sequence shown here is derived from an EMBL/GenBank/DDBJ whole genome shotgun (WGS) entry which is preliminary data.</text>
</comment>
<evidence type="ECO:0000313" key="4">
    <source>
        <dbReference type="Proteomes" id="UP000078287"/>
    </source>
</evidence>
<keyword evidence="2" id="KW-0677">Repeat</keyword>
<sequence>MTDRLQLYLSRQANSLPRYVAEQLVQSVFGWIPSVIGIGIRAIAYRAMMPMDGIAAIEDGVRIRFASNVRLGAGVYLDHGVYLHACPGGITIGAESMVMKNAILHVYNFRNLPHSHITIGRRSLIGESCILRGQGGITIGDDVYLGTLVQILAVNHVFSDTTRPISAQGITAQGISIGDGSWIGSGAIILDGVRIGKNVVIGAGAVVTKDIPDYCIAVGNPARVVRNLSTDPLPIEQLAIPVY</sequence>
<protein>
    <submittedName>
        <fullName evidence="3">Transferase</fullName>
    </submittedName>
</protein>
<dbReference type="OrthoDB" id="9801697at2"/>
<organism evidence="3 4">
    <name type="scientific">Chloroflexus islandicus</name>
    <dbReference type="NCBI Taxonomy" id="1707952"/>
    <lineage>
        <taxon>Bacteria</taxon>
        <taxon>Bacillati</taxon>
        <taxon>Chloroflexota</taxon>
        <taxon>Chloroflexia</taxon>
        <taxon>Chloroflexales</taxon>
        <taxon>Chloroflexineae</taxon>
        <taxon>Chloroflexaceae</taxon>
        <taxon>Chloroflexus</taxon>
    </lineage>
</organism>
<dbReference type="STRING" id="1707952.A6A03_14165"/>
<dbReference type="InterPro" id="IPR011004">
    <property type="entry name" value="Trimer_LpxA-like_sf"/>
</dbReference>
<dbReference type="PANTHER" id="PTHR23416:SF78">
    <property type="entry name" value="LIPOPOLYSACCHARIDE BIOSYNTHESIS O-ACETYL TRANSFERASE WBBJ-RELATED"/>
    <property type="match status" value="1"/>
</dbReference>
<dbReference type="InterPro" id="IPR018357">
    <property type="entry name" value="Hexapep_transf_CS"/>
</dbReference>
<dbReference type="EMBL" id="LWQS01000052">
    <property type="protein sequence ID" value="OAN45769.1"/>
    <property type="molecule type" value="Genomic_DNA"/>
</dbReference>
<dbReference type="SUPFAM" id="SSF51161">
    <property type="entry name" value="Trimeric LpxA-like enzymes"/>
    <property type="match status" value="2"/>
</dbReference>
<dbReference type="InterPro" id="IPR051159">
    <property type="entry name" value="Hexapeptide_acetyltransf"/>
</dbReference>
<keyword evidence="1 3" id="KW-0808">Transferase</keyword>
<accession>A0A178MAJ0</accession>
<dbReference type="CDD" id="cd04647">
    <property type="entry name" value="LbH_MAT_like"/>
    <property type="match status" value="1"/>
</dbReference>